<evidence type="ECO:0000256" key="3">
    <source>
        <dbReference type="ARBA" id="ARBA00022722"/>
    </source>
</evidence>
<evidence type="ECO:0000313" key="10">
    <source>
        <dbReference type="Proteomes" id="UP000034539"/>
    </source>
</evidence>
<evidence type="ECO:0000256" key="7">
    <source>
        <dbReference type="ARBA" id="ARBA00038093"/>
    </source>
</evidence>
<comment type="caution">
    <text evidence="9">The sequence shown here is derived from an EMBL/GenBank/DDBJ whole genome shotgun (WGS) entry which is preliminary data.</text>
</comment>
<name>A0A0G0PYR0_9BACT</name>
<feature type="domain" description="PIN" evidence="8">
    <location>
        <begin position="4"/>
        <end position="120"/>
    </location>
</feature>
<sequence length="133" mass="15362">MEEILIDTDIIIDFLRGYDVRTKSFFLKIRNREMKACISIISIVELYTGIEEKGNKQEINLKQLLSLLEILPIDFSLSKLAGTIKRKYRLSITDSIIAATSFSSKLKLFSFNRKHFQQIPGLLFFETGKPEKV</sequence>
<gene>
    <name evidence="9" type="ORF">UT63_C0025G0010</name>
</gene>
<keyword evidence="4" id="KW-0479">Metal-binding</keyword>
<evidence type="ECO:0000256" key="4">
    <source>
        <dbReference type="ARBA" id="ARBA00022723"/>
    </source>
</evidence>
<dbReference type="InterPro" id="IPR002716">
    <property type="entry name" value="PIN_dom"/>
</dbReference>
<comment type="similarity">
    <text evidence="7">Belongs to the PINc/VapC protein family.</text>
</comment>
<protein>
    <recommendedName>
        <fullName evidence="8">PIN domain-containing protein</fullName>
    </recommendedName>
</protein>
<dbReference type="GO" id="GO:0046872">
    <property type="term" value="F:metal ion binding"/>
    <property type="evidence" value="ECO:0007669"/>
    <property type="project" value="UniProtKB-KW"/>
</dbReference>
<dbReference type="EMBL" id="LBXN01000025">
    <property type="protein sequence ID" value="KKR33033.1"/>
    <property type="molecule type" value="Genomic_DNA"/>
</dbReference>
<dbReference type="Pfam" id="PF01850">
    <property type="entry name" value="PIN"/>
    <property type="match status" value="1"/>
</dbReference>
<dbReference type="InterPro" id="IPR029060">
    <property type="entry name" value="PIN-like_dom_sf"/>
</dbReference>
<evidence type="ECO:0000313" key="9">
    <source>
        <dbReference type="EMBL" id="KKR33033.1"/>
    </source>
</evidence>
<organism evidence="9 10">
    <name type="scientific">Candidatus Gottesmanbacteria bacterium GW2011_GWC2_39_8</name>
    <dbReference type="NCBI Taxonomy" id="1618450"/>
    <lineage>
        <taxon>Bacteria</taxon>
        <taxon>Candidatus Gottesmaniibacteriota</taxon>
    </lineage>
</organism>
<dbReference type="InterPro" id="IPR050556">
    <property type="entry name" value="Type_II_TA_system_RNase"/>
</dbReference>
<keyword evidence="3" id="KW-0540">Nuclease</keyword>
<keyword evidence="5" id="KW-0378">Hydrolase</keyword>
<evidence type="ECO:0000256" key="6">
    <source>
        <dbReference type="ARBA" id="ARBA00022842"/>
    </source>
</evidence>
<evidence type="ECO:0000259" key="8">
    <source>
        <dbReference type="Pfam" id="PF01850"/>
    </source>
</evidence>
<dbReference type="SUPFAM" id="SSF88723">
    <property type="entry name" value="PIN domain-like"/>
    <property type="match status" value="1"/>
</dbReference>
<accession>A0A0G0PYR0</accession>
<dbReference type="PANTHER" id="PTHR33653:SF1">
    <property type="entry name" value="RIBONUCLEASE VAPC2"/>
    <property type="match status" value="1"/>
</dbReference>
<dbReference type="AlphaFoldDB" id="A0A0G0PYR0"/>
<keyword evidence="6" id="KW-0460">Magnesium</keyword>
<dbReference type="Gene3D" id="3.40.50.1010">
    <property type="entry name" value="5'-nuclease"/>
    <property type="match status" value="1"/>
</dbReference>
<comment type="cofactor">
    <cofactor evidence="1">
        <name>Mg(2+)</name>
        <dbReference type="ChEBI" id="CHEBI:18420"/>
    </cofactor>
</comment>
<dbReference type="Proteomes" id="UP000034539">
    <property type="component" value="Unassembled WGS sequence"/>
</dbReference>
<dbReference type="GO" id="GO:0004518">
    <property type="term" value="F:nuclease activity"/>
    <property type="evidence" value="ECO:0007669"/>
    <property type="project" value="UniProtKB-KW"/>
</dbReference>
<evidence type="ECO:0000256" key="2">
    <source>
        <dbReference type="ARBA" id="ARBA00022649"/>
    </source>
</evidence>
<dbReference type="PANTHER" id="PTHR33653">
    <property type="entry name" value="RIBONUCLEASE VAPC2"/>
    <property type="match status" value="1"/>
</dbReference>
<evidence type="ECO:0000256" key="1">
    <source>
        <dbReference type="ARBA" id="ARBA00001946"/>
    </source>
</evidence>
<evidence type="ECO:0000256" key="5">
    <source>
        <dbReference type="ARBA" id="ARBA00022801"/>
    </source>
</evidence>
<keyword evidence="2" id="KW-1277">Toxin-antitoxin system</keyword>
<reference evidence="9 10" key="1">
    <citation type="journal article" date="2015" name="Nature">
        <title>rRNA introns, odd ribosomes, and small enigmatic genomes across a large radiation of phyla.</title>
        <authorList>
            <person name="Brown C.T."/>
            <person name="Hug L.A."/>
            <person name="Thomas B.C."/>
            <person name="Sharon I."/>
            <person name="Castelle C.J."/>
            <person name="Singh A."/>
            <person name="Wilkins M.J."/>
            <person name="Williams K.H."/>
            <person name="Banfield J.F."/>
        </authorList>
    </citation>
    <scope>NUCLEOTIDE SEQUENCE [LARGE SCALE GENOMIC DNA]</scope>
</reference>
<proteinExistence type="inferred from homology"/>
<dbReference type="GO" id="GO:0016787">
    <property type="term" value="F:hydrolase activity"/>
    <property type="evidence" value="ECO:0007669"/>
    <property type="project" value="UniProtKB-KW"/>
</dbReference>